<keyword evidence="4 7" id="KW-0285">Flavoprotein</keyword>
<dbReference type="STRING" id="634436.SAMN05216361_1405"/>
<dbReference type="InterPro" id="IPR050741">
    <property type="entry name" value="Acyl-CoA_dehydrogenase"/>
</dbReference>
<evidence type="ECO:0000256" key="4">
    <source>
        <dbReference type="ARBA" id="ARBA00022630"/>
    </source>
</evidence>
<dbReference type="Pfam" id="PF02770">
    <property type="entry name" value="Acyl-CoA_dh_M"/>
    <property type="match status" value="1"/>
</dbReference>
<dbReference type="GO" id="GO:0003995">
    <property type="term" value="F:acyl-CoA dehydrogenase activity"/>
    <property type="evidence" value="ECO:0007669"/>
    <property type="project" value="TreeGrafter"/>
</dbReference>
<evidence type="ECO:0000256" key="6">
    <source>
        <dbReference type="ARBA" id="ARBA00023002"/>
    </source>
</evidence>
<organism evidence="11 12">
    <name type="scientific">Marisediminitalea aggregata</name>
    <dbReference type="NCBI Taxonomy" id="634436"/>
    <lineage>
        <taxon>Bacteria</taxon>
        <taxon>Pseudomonadati</taxon>
        <taxon>Pseudomonadota</taxon>
        <taxon>Gammaproteobacteria</taxon>
        <taxon>Alteromonadales</taxon>
        <taxon>Alteromonadaceae</taxon>
        <taxon>Marisediminitalea</taxon>
    </lineage>
</organism>
<evidence type="ECO:0000259" key="8">
    <source>
        <dbReference type="Pfam" id="PF00441"/>
    </source>
</evidence>
<feature type="domain" description="Acyl-CoA oxidase/dehydrogenase middle" evidence="9">
    <location>
        <begin position="139"/>
        <end position="239"/>
    </location>
</feature>
<dbReference type="FunFam" id="2.40.110.10:FF:000002">
    <property type="entry name" value="Acyl-CoA dehydrogenase fadE12"/>
    <property type="match status" value="1"/>
</dbReference>
<dbReference type="SUPFAM" id="SSF56645">
    <property type="entry name" value="Acyl-CoA dehydrogenase NM domain-like"/>
    <property type="match status" value="1"/>
</dbReference>
<evidence type="ECO:0000313" key="11">
    <source>
        <dbReference type="EMBL" id="SHG13463.1"/>
    </source>
</evidence>
<keyword evidence="5 7" id="KW-0274">FAD</keyword>
<dbReference type="RefSeq" id="WP_073319921.1">
    <property type="nucleotide sequence ID" value="NZ_FQWD01000002.1"/>
</dbReference>
<dbReference type="GO" id="GO:0033539">
    <property type="term" value="P:fatty acid beta-oxidation using acyl-CoA dehydrogenase"/>
    <property type="evidence" value="ECO:0007669"/>
    <property type="project" value="TreeGrafter"/>
</dbReference>
<dbReference type="EMBL" id="FQWD01000002">
    <property type="protein sequence ID" value="SHG13463.1"/>
    <property type="molecule type" value="Genomic_DNA"/>
</dbReference>
<dbReference type="InterPro" id="IPR009075">
    <property type="entry name" value="AcylCo_DH/oxidase_C"/>
</dbReference>
<dbReference type="OrthoDB" id="9769473at2"/>
<dbReference type="SUPFAM" id="SSF47203">
    <property type="entry name" value="Acyl-CoA dehydrogenase C-terminal domain-like"/>
    <property type="match status" value="1"/>
</dbReference>
<dbReference type="InterPro" id="IPR046373">
    <property type="entry name" value="Acyl-CoA_Oxase/DH_mid-dom_sf"/>
</dbReference>
<dbReference type="InterPro" id="IPR036250">
    <property type="entry name" value="AcylCo_DH-like_C"/>
</dbReference>
<evidence type="ECO:0000256" key="3">
    <source>
        <dbReference type="ARBA" id="ARBA00011738"/>
    </source>
</evidence>
<dbReference type="InterPro" id="IPR006091">
    <property type="entry name" value="Acyl-CoA_Oxase/DH_mid-dom"/>
</dbReference>
<comment type="subunit">
    <text evidence="3">Homodimer.</text>
</comment>
<dbReference type="Gene3D" id="1.20.140.10">
    <property type="entry name" value="Butyryl-CoA Dehydrogenase, subunit A, domain 3"/>
    <property type="match status" value="1"/>
</dbReference>
<name>A0A1M5HBZ2_9ALTE</name>
<comment type="cofactor">
    <cofactor evidence="1 7">
        <name>FAD</name>
        <dbReference type="ChEBI" id="CHEBI:57692"/>
    </cofactor>
</comment>
<dbReference type="Gene3D" id="2.40.110.10">
    <property type="entry name" value="Butyryl-CoA Dehydrogenase, subunit A, domain 2"/>
    <property type="match status" value="1"/>
</dbReference>
<evidence type="ECO:0000313" key="12">
    <source>
        <dbReference type="Proteomes" id="UP000184520"/>
    </source>
</evidence>
<evidence type="ECO:0000259" key="10">
    <source>
        <dbReference type="Pfam" id="PF02771"/>
    </source>
</evidence>
<dbReference type="InterPro" id="IPR037069">
    <property type="entry name" value="AcylCoA_DH/ox_N_sf"/>
</dbReference>
<gene>
    <name evidence="11" type="ORF">SAMN05216361_1405</name>
</gene>
<feature type="domain" description="Acyl-CoA dehydrogenase/oxidase C-terminal" evidence="8">
    <location>
        <begin position="251"/>
        <end position="399"/>
    </location>
</feature>
<proteinExistence type="inferred from homology"/>
<evidence type="ECO:0000256" key="2">
    <source>
        <dbReference type="ARBA" id="ARBA00009347"/>
    </source>
</evidence>
<dbReference type="Proteomes" id="UP000184520">
    <property type="component" value="Unassembled WGS sequence"/>
</dbReference>
<dbReference type="Pfam" id="PF02771">
    <property type="entry name" value="Acyl-CoA_dh_N"/>
    <property type="match status" value="1"/>
</dbReference>
<reference evidence="12" key="1">
    <citation type="submission" date="2016-11" db="EMBL/GenBank/DDBJ databases">
        <authorList>
            <person name="Varghese N."/>
            <person name="Submissions S."/>
        </authorList>
    </citation>
    <scope>NUCLEOTIDE SEQUENCE [LARGE SCALE GENOMIC DNA]</scope>
    <source>
        <strain evidence="12">CGMCC 1.8995</strain>
    </source>
</reference>
<dbReference type="Pfam" id="PF00441">
    <property type="entry name" value="Acyl-CoA_dh_1"/>
    <property type="match status" value="1"/>
</dbReference>
<dbReference type="AlphaFoldDB" id="A0A1M5HBZ2"/>
<dbReference type="InterPro" id="IPR009100">
    <property type="entry name" value="AcylCoA_DH/oxidase_NM_dom_sf"/>
</dbReference>
<comment type="similarity">
    <text evidence="2 7">Belongs to the acyl-CoA dehydrogenase family.</text>
</comment>
<keyword evidence="6 7" id="KW-0560">Oxidoreductase</keyword>
<protein>
    <submittedName>
        <fullName evidence="11">Acyl-CoA dehydrogenase</fullName>
    </submittedName>
</protein>
<keyword evidence="12" id="KW-1185">Reference proteome</keyword>
<evidence type="ECO:0000259" key="9">
    <source>
        <dbReference type="Pfam" id="PF02770"/>
    </source>
</evidence>
<feature type="domain" description="Acyl-CoA dehydrogenase/oxidase N-terminal" evidence="10">
    <location>
        <begin position="7"/>
        <end position="134"/>
    </location>
</feature>
<dbReference type="Gene3D" id="1.10.540.10">
    <property type="entry name" value="Acyl-CoA dehydrogenase/oxidase, N-terminal domain"/>
    <property type="match status" value="1"/>
</dbReference>
<dbReference type="PANTHER" id="PTHR48083:SF13">
    <property type="entry name" value="ACYL-COA DEHYDROGENASE FAMILY MEMBER 11"/>
    <property type="match status" value="1"/>
</dbReference>
<evidence type="ECO:0000256" key="1">
    <source>
        <dbReference type="ARBA" id="ARBA00001974"/>
    </source>
</evidence>
<evidence type="ECO:0000256" key="5">
    <source>
        <dbReference type="ARBA" id="ARBA00022827"/>
    </source>
</evidence>
<dbReference type="GO" id="GO:0050660">
    <property type="term" value="F:flavin adenine dinucleotide binding"/>
    <property type="evidence" value="ECO:0007669"/>
    <property type="project" value="InterPro"/>
</dbReference>
<sequence length="420" mass="45727">MNFEHSEKSRAYVAKVRDFMQQKVLPQEASIMRENHAQNGHGNWQQWQLNPTVQALKAQAKAEGLWNLFLPDSEWGQGLSCVDYAPVAEAMGQSLLAPEIFNCNAPDTGNMEVLYHFGSDAQKSQWLTPLLNGDIRSVFGMTEPDVASSDATNMQVTITPEGDELVINGTKWWTTGLGHPNAKIAIVMGLSVPDADKHNRHSMVLVPLDTPGLTIKRMLTAYGDYDAPYGHGEMHFDNVRVPAANLIMGLGKGFAIAQGRLGPGRVHHCMRAIGAAERALSLMIQRGSTRVAFGQPIIKLGGNMERVAEARMLIDQARLLTLCAAWKIDNVGVKHAMTDISAIKVVVPNMLQQVVDMAIQMHGGAGMCGDLPLAGFAAMARSLRLADGPDEVHKAMVSRLELAKYKPAREAQSSSLAKES</sequence>
<accession>A0A1M5HBZ2</accession>
<evidence type="ECO:0000256" key="7">
    <source>
        <dbReference type="RuleBase" id="RU362125"/>
    </source>
</evidence>
<dbReference type="PANTHER" id="PTHR48083">
    <property type="entry name" value="MEDIUM-CHAIN SPECIFIC ACYL-COA DEHYDROGENASE, MITOCHONDRIAL-RELATED"/>
    <property type="match status" value="1"/>
</dbReference>
<dbReference type="InterPro" id="IPR013786">
    <property type="entry name" value="AcylCoA_DH/ox_N"/>
</dbReference>
<dbReference type="GO" id="GO:0005737">
    <property type="term" value="C:cytoplasm"/>
    <property type="evidence" value="ECO:0007669"/>
    <property type="project" value="TreeGrafter"/>
</dbReference>